<comment type="PTM">
    <text evidence="6">Carboxylation allows a single lysine to coordinate two zinc ions.</text>
</comment>
<evidence type="ECO:0000313" key="8">
    <source>
        <dbReference type="EMBL" id="GGL59530.1"/>
    </source>
</evidence>
<accession>A0A917W1Y2</accession>
<feature type="binding site" description="via carbamate group" evidence="6">
    <location>
        <position position="147"/>
    </location>
    <ligand>
        <name>Zn(2+)</name>
        <dbReference type="ChEBI" id="CHEBI:29105"/>
        <label>2</label>
    </ligand>
</feature>
<evidence type="ECO:0000313" key="9">
    <source>
        <dbReference type="Proteomes" id="UP000654670"/>
    </source>
</evidence>
<feature type="binding site" evidence="6">
    <location>
        <position position="62"/>
    </location>
    <ligand>
        <name>Zn(2+)</name>
        <dbReference type="ChEBI" id="CHEBI:29105"/>
        <label>1</label>
    </ligand>
</feature>
<organism evidence="8 9">
    <name type="scientific">Sporolactobacillus putidus</name>
    <dbReference type="NCBI Taxonomy" id="492735"/>
    <lineage>
        <taxon>Bacteria</taxon>
        <taxon>Bacillati</taxon>
        <taxon>Bacillota</taxon>
        <taxon>Bacilli</taxon>
        <taxon>Bacillales</taxon>
        <taxon>Sporolactobacillaceae</taxon>
        <taxon>Sporolactobacillus</taxon>
    </lineage>
</organism>
<keyword evidence="9" id="KW-1185">Reference proteome</keyword>
<keyword evidence="4 6" id="KW-0378">Hydrolase</keyword>
<keyword evidence="3 6" id="KW-0479">Metal-binding</keyword>
<dbReference type="Gene3D" id="3.20.20.140">
    <property type="entry name" value="Metal-dependent hydrolases"/>
    <property type="match status" value="1"/>
</dbReference>
<dbReference type="RefSeq" id="WP_188803739.1">
    <property type="nucleotide sequence ID" value="NZ_BMOK01000011.1"/>
</dbReference>
<dbReference type="InterPro" id="IPR006680">
    <property type="entry name" value="Amidohydro-rel"/>
</dbReference>
<dbReference type="Pfam" id="PF01979">
    <property type="entry name" value="Amidohydro_1"/>
    <property type="match status" value="1"/>
</dbReference>
<evidence type="ECO:0000256" key="5">
    <source>
        <dbReference type="ARBA" id="ARBA00022833"/>
    </source>
</evidence>
<dbReference type="NCBIfam" id="NF004839">
    <property type="entry name" value="PRK06189.1"/>
    <property type="match status" value="1"/>
</dbReference>
<comment type="similarity">
    <text evidence="6">Belongs to the metallo-dependent hydrolases superfamily. Allantoinase family.</text>
</comment>
<sequence length="452" mass="49024">MSFDLLIKKGRVVLPTGVRLMDIGVADGKIAALAETLPEDAGQIIDAEGKTIFPGMIDIHVHFDEPGRENWEGFETGSSMLAAGGCTTFFDMPLNGIPSTVNKRAFEEKVQVGEAKSHIDFGLWGGLVPDNVPELEGMAASGAIGFKAFLSPSGNPYFESVDDRALLAGMRRIASIGGILALHSESAPIVTFLQAEKEARGLTGFDDYAESRPVIAETEAVSRALMFAELTGCQLHFVHISTVEAVELIQNAKKKGQDVTLETCPHYLLYSHDDFRRLGVVGKCAPPLRSEEERQGLVDNLIGGEIDMVSSDHSPCEWKDKEKENLFKAWGGISGGQFSLLSVIELALARDIPLTKIADWTAGNPAKRFGLAPDKGEIKVGADADLALVDLQTPEKVTANRLFQKNKFSLYVGHAFPSSIWMTINRGTVVYSAEDKINTAARGHWLRPAISK</sequence>
<comment type="function">
    <text evidence="6">Catalyzes the conversion of allantoin (5-ureidohydantoin) to allantoic acid by hydrolytic cleavage of the five-member hydantoin ring.</text>
</comment>
<dbReference type="GO" id="GO:0008270">
    <property type="term" value="F:zinc ion binding"/>
    <property type="evidence" value="ECO:0007669"/>
    <property type="project" value="InterPro"/>
</dbReference>
<comment type="catalytic activity">
    <reaction evidence="6">
        <text>(S)-allantoin + H2O = allantoate + H(+)</text>
        <dbReference type="Rhea" id="RHEA:17029"/>
        <dbReference type="ChEBI" id="CHEBI:15377"/>
        <dbReference type="ChEBI" id="CHEBI:15378"/>
        <dbReference type="ChEBI" id="CHEBI:15678"/>
        <dbReference type="ChEBI" id="CHEBI:17536"/>
        <dbReference type="EC" id="3.5.2.5"/>
    </reaction>
</comment>
<dbReference type="Proteomes" id="UP000654670">
    <property type="component" value="Unassembled WGS sequence"/>
</dbReference>
<evidence type="ECO:0000256" key="3">
    <source>
        <dbReference type="ARBA" id="ARBA00022723"/>
    </source>
</evidence>
<feature type="binding site" evidence="6">
    <location>
        <position position="312"/>
    </location>
    <ligand>
        <name>Zn(2+)</name>
        <dbReference type="ChEBI" id="CHEBI:29105"/>
        <label>1</label>
    </ligand>
</feature>
<dbReference type="SUPFAM" id="SSF51338">
    <property type="entry name" value="Composite domain of metallo-dependent hydrolases"/>
    <property type="match status" value="1"/>
</dbReference>
<dbReference type="EMBL" id="BMOK01000011">
    <property type="protein sequence ID" value="GGL59530.1"/>
    <property type="molecule type" value="Genomic_DNA"/>
</dbReference>
<dbReference type="HAMAP" id="MF_01645">
    <property type="entry name" value="Hydantoinase"/>
    <property type="match status" value="1"/>
</dbReference>
<comment type="cofactor">
    <cofactor evidence="6">
        <name>Zn(2+)</name>
        <dbReference type="ChEBI" id="CHEBI:29105"/>
    </cofactor>
    <text evidence="6">Binds 2 Zn(2+) ions per subunit.</text>
</comment>
<reference evidence="8" key="2">
    <citation type="submission" date="2020-09" db="EMBL/GenBank/DDBJ databases">
        <authorList>
            <person name="Sun Q."/>
            <person name="Ohkuma M."/>
        </authorList>
    </citation>
    <scope>NUCLEOTIDE SEQUENCE</scope>
    <source>
        <strain evidence="8">JCM 15325</strain>
    </source>
</reference>
<evidence type="ECO:0000256" key="1">
    <source>
        <dbReference type="ARBA" id="ARBA00011881"/>
    </source>
</evidence>
<evidence type="ECO:0000259" key="7">
    <source>
        <dbReference type="Pfam" id="PF01979"/>
    </source>
</evidence>
<dbReference type="GO" id="GO:0000256">
    <property type="term" value="P:allantoin catabolic process"/>
    <property type="evidence" value="ECO:0007669"/>
    <property type="project" value="UniProtKB-UniRule"/>
</dbReference>
<keyword evidence="5 6" id="KW-0862">Zinc</keyword>
<gene>
    <name evidence="6 8" type="primary">allB</name>
    <name evidence="8" type="ORF">GCM10007968_24360</name>
</gene>
<dbReference type="NCBIfam" id="TIGR03178">
    <property type="entry name" value="allantoinase"/>
    <property type="match status" value="1"/>
</dbReference>
<dbReference type="InterPro" id="IPR050138">
    <property type="entry name" value="DHOase/Allantoinase_Hydrolase"/>
</dbReference>
<comment type="subunit">
    <text evidence="1 6">Homotetramer.</text>
</comment>
<comment type="pathway">
    <text evidence="6">Nitrogen metabolism; (S)-allantoin degradation; allantoate from (S)-allantoin: step 1/1.</text>
</comment>
<evidence type="ECO:0000256" key="6">
    <source>
        <dbReference type="HAMAP-Rule" id="MF_01645"/>
    </source>
</evidence>
<name>A0A917W1Y2_9BACL</name>
<evidence type="ECO:0000256" key="2">
    <source>
        <dbReference type="ARBA" id="ARBA00022631"/>
    </source>
</evidence>
<feature type="binding site" evidence="6">
    <location>
        <position position="60"/>
    </location>
    <ligand>
        <name>Zn(2+)</name>
        <dbReference type="ChEBI" id="CHEBI:29105"/>
        <label>1</label>
    </ligand>
</feature>
<dbReference type="InterPro" id="IPR032466">
    <property type="entry name" value="Metal_Hydrolase"/>
</dbReference>
<feature type="binding site" evidence="6">
    <location>
        <position position="239"/>
    </location>
    <ligand>
        <name>Zn(2+)</name>
        <dbReference type="ChEBI" id="CHEBI:29105"/>
        <label>2</label>
    </ligand>
</feature>
<dbReference type="GO" id="GO:0004038">
    <property type="term" value="F:allantoinase activity"/>
    <property type="evidence" value="ECO:0007669"/>
    <property type="project" value="UniProtKB-UniRule"/>
</dbReference>
<dbReference type="GO" id="GO:0006145">
    <property type="term" value="P:purine nucleobase catabolic process"/>
    <property type="evidence" value="ECO:0007669"/>
    <property type="project" value="TreeGrafter"/>
</dbReference>
<dbReference type="InterPro" id="IPR011059">
    <property type="entry name" value="Metal-dep_hydrolase_composite"/>
</dbReference>
<keyword evidence="2 6" id="KW-0659">Purine metabolism</keyword>
<dbReference type="Gene3D" id="2.30.40.10">
    <property type="entry name" value="Urease, subunit C, domain 1"/>
    <property type="match status" value="1"/>
</dbReference>
<dbReference type="AlphaFoldDB" id="A0A917W1Y2"/>
<dbReference type="SUPFAM" id="SSF51556">
    <property type="entry name" value="Metallo-dependent hydrolases"/>
    <property type="match status" value="1"/>
</dbReference>
<feature type="domain" description="Amidohydrolase-related" evidence="7">
    <location>
        <begin position="51"/>
        <end position="400"/>
    </location>
</feature>
<comment type="caution">
    <text evidence="8">The sequence shown here is derived from an EMBL/GenBank/DDBJ whole genome shotgun (WGS) entry which is preliminary data.</text>
</comment>
<dbReference type="PANTHER" id="PTHR43668">
    <property type="entry name" value="ALLANTOINASE"/>
    <property type="match status" value="1"/>
</dbReference>
<evidence type="ECO:0000256" key="4">
    <source>
        <dbReference type="ARBA" id="ARBA00022801"/>
    </source>
</evidence>
<feature type="binding site" description="via carbamate group" evidence="6">
    <location>
        <position position="147"/>
    </location>
    <ligand>
        <name>Zn(2+)</name>
        <dbReference type="ChEBI" id="CHEBI:29105"/>
        <label>1</label>
    </ligand>
</feature>
<dbReference type="PANTHER" id="PTHR43668:SF4">
    <property type="entry name" value="ALLANTOINASE"/>
    <property type="match status" value="1"/>
</dbReference>
<dbReference type="InterPro" id="IPR017593">
    <property type="entry name" value="Allantoinase"/>
</dbReference>
<feature type="modified residue" description="N6-carboxylysine" evidence="6">
    <location>
        <position position="147"/>
    </location>
</feature>
<dbReference type="EC" id="3.5.2.5" evidence="6"/>
<dbReference type="InterPro" id="IPR047604">
    <property type="entry name" value="Allantoinase_bact"/>
</dbReference>
<proteinExistence type="inferred from homology"/>
<reference evidence="8" key="1">
    <citation type="journal article" date="2014" name="Int. J. Syst. Evol. Microbiol.">
        <title>Complete genome sequence of Corynebacterium casei LMG S-19264T (=DSM 44701T), isolated from a smear-ripened cheese.</title>
        <authorList>
            <consortium name="US DOE Joint Genome Institute (JGI-PGF)"/>
            <person name="Walter F."/>
            <person name="Albersmeier A."/>
            <person name="Kalinowski J."/>
            <person name="Ruckert C."/>
        </authorList>
    </citation>
    <scope>NUCLEOTIDE SEQUENCE</scope>
    <source>
        <strain evidence="8">JCM 15325</strain>
    </source>
</reference>
<dbReference type="GO" id="GO:0050897">
    <property type="term" value="F:cobalt ion binding"/>
    <property type="evidence" value="ECO:0007669"/>
    <property type="project" value="InterPro"/>
</dbReference>
<protein>
    <recommendedName>
        <fullName evidence="6">Allantoinase</fullName>
        <ecNumber evidence="6">3.5.2.5</ecNumber>
    </recommendedName>
    <alternativeName>
        <fullName evidence="6">Allantoin-utilizing enzyme</fullName>
    </alternativeName>
</protein>
<feature type="binding site" evidence="6">
    <location>
        <position position="183"/>
    </location>
    <ligand>
        <name>Zn(2+)</name>
        <dbReference type="ChEBI" id="CHEBI:29105"/>
        <label>2</label>
    </ligand>
</feature>
<dbReference type="GO" id="GO:0005737">
    <property type="term" value="C:cytoplasm"/>
    <property type="evidence" value="ECO:0007669"/>
    <property type="project" value="TreeGrafter"/>
</dbReference>